<dbReference type="STRING" id="121290.APY04_3447"/>
<comment type="caution">
    <text evidence="1">The sequence shown here is derived from an EMBL/GenBank/DDBJ whole genome shotgun (WGS) entry which is preliminary data.</text>
</comment>
<dbReference type="Proteomes" id="UP000059074">
    <property type="component" value="Unassembled WGS sequence"/>
</dbReference>
<organism evidence="1 2">
    <name type="scientific">Hyphomicrobium sulfonivorans</name>
    <dbReference type="NCBI Taxonomy" id="121290"/>
    <lineage>
        <taxon>Bacteria</taxon>
        <taxon>Pseudomonadati</taxon>
        <taxon>Pseudomonadota</taxon>
        <taxon>Alphaproteobacteria</taxon>
        <taxon>Hyphomicrobiales</taxon>
        <taxon>Hyphomicrobiaceae</taxon>
        <taxon>Hyphomicrobium</taxon>
    </lineage>
</organism>
<proteinExistence type="predicted"/>
<dbReference type="EMBL" id="LMTR01000094">
    <property type="protein sequence ID" value="KWT64183.1"/>
    <property type="molecule type" value="Genomic_DNA"/>
</dbReference>
<name>A0A125NTQ5_HYPSL</name>
<evidence type="ECO:0000313" key="1">
    <source>
        <dbReference type="EMBL" id="KWT64183.1"/>
    </source>
</evidence>
<accession>A0A125NTQ5</accession>
<dbReference type="AlphaFoldDB" id="A0A125NTQ5"/>
<protein>
    <submittedName>
        <fullName evidence="1">Uncharacterized protein</fullName>
    </submittedName>
</protein>
<reference evidence="1 2" key="1">
    <citation type="submission" date="2015-10" db="EMBL/GenBank/DDBJ databases">
        <title>Transcriptomic analysis of a linuron degrading triple-species bacterial consortium.</title>
        <authorList>
            <person name="Albers P."/>
        </authorList>
    </citation>
    <scope>NUCLEOTIDE SEQUENCE [LARGE SCALE GENOMIC DNA]</scope>
    <source>
        <strain evidence="1 2">WDL6</strain>
    </source>
</reference>
<keyword evidence="2" id="KW-1185">Reference proteome</keyword>
<evidence type="ECO:0000313" key="2">
    <source>
        <dbReference type="Proteomes" id="UP000059074"/>
    </source>
</evidence>
<sequence length="47" mass="5220">MTTTDNNRIQMLQIQFNAPSARLGPANHRSTFSIGTSTGSMIDFWGF</sequence>
<gene>
    <name evidence="1" type="ORF">APY04_3447</name>
</gene>